<proteinExistence type="predicted"/>
<dbReference type="EMBL" id="MU567224">
    <property type="protein sequence ID" value="KAI5611354.1"/>
    <property type="molecule type" value="Genomic_DNA"/>
</dbReference>
<reference evidence="1" key="1">
    <citation type="submission" date="2018-07" db="EMBL/GenBank/DDBJ databases">
        <title>Comparative genomics of catfishes provides insights into carnivory and benthic adaptation.</title>
        <authorList>
            <person name="Zhang Y."/>
            <person name="Wang D."/>
            <person name="Peng Z."/>
            <person name="Zheng S."/>
            <person name="Shao F."/>
            <person name="Tao W."/>
        </authorList>
    </citation>
    <scope>NUCLEOTIDE SEQUENCE</scope>
    <source>
        <strain evidence="1">Chongqing</strain>
    </source>
</reference>
<sequence>MVMFRPSDPEEWTRLILRRTITNMSFQLTKKRATNDIFKISMSGPPKELVDFCEDFDQLYGEVMKNIQDGGAAGGAAATPDDDDDDVEKLRERIRELELENKKLPKK</sequence>
<evidence type="ECO:0000313" key="2">
    <source>
        <dbReference type="Proteomes" id="UP001205998"/>
    </source>
</evidence>
<protein>
    <submittedName>
        <fullName evidence="1">Uncharacterized protein</fullName>
    </submittedName>
</protein>
<accession>A0AAD5FDB2</accession>
<organism evidence="1 2">
    <name type="scientific">Silurus asotus</name>
    <name type="common">Amur catfish</name>
    <name type="synonym">Parasilurus asotus</name>
    <dbReference type="NCBI Taxonomy" id="30991"/>
    <lineage>
        <taxon>Eukaryota</taxon>
        <taxon>Metazoa</taxon>
        <taxon>Chordata</taxon>
        <taxon>Craniata</taxon>
        <taxon>Vertebrata</taxon>
        <taxon>Euteleostomi</taxon>
        <taxon>Actinopterygii</taxon>
        <taxon>Neopterygii</taxon>
        <taxon>Teleostei</taxon>
        <taxon>Ostariophysi</taxon>
        <taxon>Siluriformes</taxon>
        <taxon>Siluridae</taxon>
        <taxon>Silurus</taxon>
    </lineage>
</organism>
<gene>
    <name evidence="1" type="ORF">C0J50_4877</name>
</gene>
<name>A0AAD5FDB2_SILAS</name>
<comment type="caution">
    <text evidence="1">The sequence shown here is derived from an EMBL/GenBank/DDBJ whole genome shotgun (WGS) entry which is preliminary data.</text>
</comment>
<dbReference type="AlphaFoldDB" id="A0AAD5FDB2"/>
<evidence type="ECO:0000313" key="1">
    <source>
        <dbReference type="EMBL" id="KAI5611354.1"/>
    </source>
</evidence>
<dbReference type="Proteomes" id="UP001205998">
    <property type="component" value="Unassembled WGS sequence"/>
</dbReference>
<keyword evidence="2" id="KW-1185">Reference proteome</keyword>